<evidence type="ECO:0000259" key="8">
    <source>
        <dbReference type="PROSITE" id="PS52029"/>
    </source>
</evidence>
<dbReference type="PANTHER" id="PTHR36699:SF1">
    <property type="entry name" value="L,D-TRANSPEPTIDASE YAFK-RELATED"/>
    <property type="match status" value="1"/>
</dbReference>
<dbReference type="InterPro" id="IPR038063">
    <property type="entry name" value="Transpep_catalytic_dom"/>
</dbReference>
<organism evidence="9 10">
    <name type="scientific">Puniceicoccus vermicola</name>
    <dbReference type="NCBI Taxonomy" id="388746"/>
    <lineage>
        <taxon>Bacteria</taxon>
        <taxon>Pseudomonadati</taxon>
        <taxon>Verrucomicrobiota</taxon>
        <taxon>Opitutia</taxon>
        <taxon>Puniceicoccales</taxon>
        <taxon>Puniceicoccaceae</taxon>
        <taxon>Puniceicoccus</taxon>
    </lineage>
</organism>
<dbReference type="Pfam" id="PF03734">
    <property type="entry name" value="YkuD"/>
    <property type="match status" value="1"/>
</dbReference>
<dbReference type="GO" id="GO:0016740">
    <property type="term" value="F:transferase activity"/>
    <property type="evidence" value="ECO:0007669"/>
    <property type="project" value="UniProtKB-KW"/>
</dbReference>
<dbReference type="GO" id="GO:0009252">
    <property type="term" value="P:peptidoglycan biosynthetic process"/>
    <property type="evidence" value="ECO:0007669"/>
    <property type="project" value="UniProtKB-UniPathway"/>
</dbReference>
<feature type="domain" description="L,D-TPase catalytic" evidence="8">
    <location>
        <begin position="62"/>
        <end position="192"/>
    </location>
</feature>
<dbReference type="GO" id="GO:0004180">
    <property type="term" value="F:carboxypeptidase activity"/>
    <property type="evidence" value="ECO:0007669"/>
    <property type="project" value="UniProtKB-ARBA"/>
</dbReference>
<evidence type="ECO:0000313" key="10">
    <source>
        <dbReference type="Proteomes" id="UP000525652"/>
    </source>
</evidence>
<gene>
    <name evidence="9" type="ORF">H5P30_01855</name>
</gene>
<comment type="pathway">
    <text evidence="1 7">Cell wall biogenesis; peptidoglycan biosynthesis.</text>
</comment>
<dbReference type="GO" id="GO:0071555">
    <property type="term" value="P:cell wall organization"/>
    <property type="evidence" value="ECO:0007669"/>
    <property type="project" value="UniProtKB-UniRule"/>
</dbReference>
<dbReference type="InterPro" id="IPR005490">
    <property type="entry name" value="LD_TPept_cat_dom"/>
</dbReference>
<dbReference type="PROSITE" id="PS52029">
    <property type="entry name" value="LD_TPASE"/>
    <property type="match status" value="1"/>
</dbReference>
<evidence type="ECO:0000313" key="9">
    <source>
        <dbReference type="EMBL" id="MBC2600519.1"/>
    </source>
</evidence>
<keyword evidence="3" id="KW-0808">Transferase</keyword>
<accession>A0A7X1AVH6</accession>
<comment type="similarity">
    <text evidence="2">Belongs to the YkuD family.</text>
</comment>
<dbReference type="EMBL" id="JACHVA010000022">
    <property type="protein sequence ID" value="MBC2600519.1"/>
    <property type="molecule type" value="Genomic_DNA"/>
</dbReference>
<proteinExistence type="inferred from homology"/>
<dbReference type="SUPFAM" id="SSF141523">
    <property type="entry name" value="L,D-transpeptidase catalytic domain-like"/>
    <property type="match status" value="1"/>
</dbReference>
<evidence type="ECO:0000256" key="4">
    <source>
        <dbReference type="ARBA" id="ARBA00022960"/>
    </source>
</evidence>
<protein>
    <recommendedName>
        <fullName evidence="8">L,D-TPase catalytic domain-containing protein</fullName>
    </recommendedName>
</protein>
<feature type="active site" description="Proton donor/acceptor" evidence="7">
    <location>
        <position position="158"/>
    </location>
</feature>
<evidence type="ECO:0000256" key="5">
    <source>
        <dbReference type="ARBA" id="ARBA00022984"/>
    </source>
</evidence>
<dbReference type="UniPathway" id="UPA00219"/>
<sequence>MKRLLLLVLVGCLSACLFYHYGRGLWYPYFLKIRGERTVEEVVHEIRQRPGIDFSAERYERLVLLGLKEERKLEVWGLKPSEDPELVAVFPFTGFSGDLGPKLNEGDGQIPEGIYSIEFLHPNSSYHLSLKLNYPNSWDQQKAREDGRTRPGSDIFIHGKSVTIGCIPIGDEGIEELFLMVAETGKENVEVILAPYDFRLREEVPAIEEIDWENELYQSIKLRLEELGVQFT</sequence>
<dbReference type="Proteomes" id="UP000525652">
    <property type="component" value="Unassembled WGS sequence"/>
</dbReference>
<feature type="active site" description="Nucleophile" evidence="7">
    <location>
        <position position="166"/>
    </location>
</feature>
<dbReference type="GO" id="GO:0008360">
    <property type="term" value="P:regulation of cell shape"/>
    <property type="evidence" value="ECO:0007669"/>
    <property type="project" value="UniProtKB-UniRule"/>
</dbReference>
<evidence type="ECO:0000256" key="7">
    <source>
        <dbReference type="PROSITE-ProRule" id="PRU01373"/>
    </source>
</evidence>
<reference evidence="9 10" key="1">
    <citation type="submission" date="2020-07" db="EMBL/GenBank/DDBJ databases">
        <authorList>
            <person name="Feng X."/>
        </authorList>
    </citation>
    <scope>NUCLEOTIDE SEQUENCE [LARGE SCALE GENOMIC DNA]</scope>
    <source>
        <strain evidence="9 10">JCM14086</strain>
    </source>
</reference>
<dbReference type="AlphaFoldDB" id="A0A7X1AVH6"/>
<comment type="caution">
    <text evidence="9">The sequence shown here is derived from an EMBL/GenBank/DDBJ whole genome shotgun (WGS) entry which is preliminary data.</text>
</comment>
<dbReference type="CDD" id="cd16913">
    <property type="entry name" value="YkuD_like"/>
    <property type="match status" value="1"/>
</dbReference>
<dbReference type="PANTHER" id="PTHR36699">
    <property type="entry name" value="LD-TRANSPEPTIDASE"/>
    <property type="match status" value="1"/>
</dbReference>
<keyword evidence="5 7" id="KW-0573">Peptidoglycan synthesis</keyword>
<keyword evidence="6 7" id="KW-0961">Cell wall biogenesis/degradation</keyword>
<evidence type="ECO:0000256" key="3">
    <source>
        <dbReference type="ARBA" id="ARBA00022679"/>
    </source>
</evidence>
<name>A0A7X1AVH6_9BACT</name>
<dbReference type="RefSeq" id="WP_185691262.1">
    <property type="nucleotide sequence ID" value="NZ_JACHVA010000022.1"/>
</dbReference>
<evidence type="ECO:0000256" key="6">
    <source>
        <dbReference type="ARBA" id="ARBA00023316"/>
    </source>
</evidence>
<keyword evidence="10" id="KW-1185">Reference proteome</keyword>
<keyword evidence="4 7" id="KW-0133">Cell shape</keyword>
<evidence type="ECO:0000256" key="2">
    <source>
        <dbReference type="ARBA" id="ARBA00005992"/>
    </source>
</evidence>
<evidence type="ECO:0000256" key="1">
    <source>
        <dbReference type="ARBA" id="ARBA00004752"/>
    </source>
</evidence>